<sequence length="1358" mass="153152">MMMSDDDDDSEPQVVVVKDYYFVDADKNALCFSVLPIWFKEDAVAVPECKTGVFLRGTVDPGIPVYKQVVAWKLGLDARQPDLAVLSKEGGWINLSKPKNSYEESFRTIFITVQMLHFLRRKPEEPEKDLWIHLRKVFDKFDVRPSKDDFRNHHTLMKQFAEKDLRLANSEILKVFIGERFRKQISEVDSGNFEVKESFIAADEDVEDIVADDNVESDEDGDDDLFDSTCAICDNGGDLLGCDGPCMRSFHAKIGTGEDSYCQTLGFTEAEVEAMKTFLCKNCEYKQHQCFICGVLEPSDGPTAKVFLCNNATCGYFYHPKCVAQQLHPNNKIEALEKEKKIAGGSSFTCSIHWCFCCKGLEDRTEEHLQFAVCRRCPKSYHRKCLPSEIPFEDSDEDIVTRAWDLSQRILIYCMEHEIDLDIETPVRNHIKFPGLPIKPTEYLKKKTKVLIKKKKRTFDESFLDEPSIKPAKFPGKVRVQENEHARKIAVRSSSEQLVEKPEKKKVKLLKQRTQPESNMVRDAAASSPKHANKQEKYWSSSTSSTTMNMPQSSFPIVDSETERRVIALVEKEVSSLTLNDISRKCLMPSTHVYSGRQTDKIIATGKLERSVQAVRQALHLLAVGDVNTAKATCEPQVLKQLARWHMKLKVYISPFIYGSRYSSFGRHFTKVEKLVEIVDKLHWYVEPGDMIVDFCCGANDFSRLMKEKLDLVQKKCHFKNYDLIQPQNTFCFERRDWMTVQRNELPRGSRLVMGLNPPFGVKAALANKFIDKALSFNPKLIILIVPKETKRLDQKKTPYDLVWEDGDCLAGKSFYLPGSVDVNEKIVQGWNASAPPLYLWSHPDWTKKHKKVAEEHNHTSLAKIACRIEEGNLSDDVPMKKEAESSDVHNSRPRKEDENTGRTSCHLEEASLSNVVPVQRQAEPKSKQNARSGKAKWTKERTSCDVRDVIPSDETLAKKQDRSGEDQAKEPNHLVQKQSRSGEDKAKEPNRLVKKQARFGEEKDKERNRLVKKQARSGEDKYSNLAGGLSAKNQAEAALQQMCRSGKHNSRDGSKSSDDRSRKRTPDEVDSLPPEKQVEVAFEERRAPIKMSIQREQRDAFCENLRNDHIKEPSRGSSDMNMSSPDTSNAPNRSTSYSPYMPTEQPSEFRPTAYLDGNMSYPVKEPHVSAFSSATYQGSYLARSDRHNDALGVKNDPMLYTHAVDGSKYSPSFEELTMRYAANPAGDGYSMQAQGDDYLPMSRHSLGSSGARYDQPSLRSYYGLSGTTAPQSSITDKYGPGLFGPSGSGASVTDKYAPGFLGPSAPGSSVIDNYAAPLNGTNYATQSVIDMPGYGREMPPQYPYRGPGSSGGGLPYT</sequence>
<feature type="compositionally biased region" description="Basic and acidic residues" evidence="6">
    <location>
        <begin position="999"/>
        <end position="1010"/>
    </location>
</feature>
<evidence type="ECO:0000313" key="10">
    <source>
        <dbReference type="Proteomes" id="UP000008810"/>
    </source>
</evidence>
<dbReference type="Gene3D" id="3.30.40.10">
    <property type="entry name" value="Zinc/RING finger domain, C3HC4 (zinc finger)"/>
    <property type="match status" value="2"/>
</dbReference>
<gene>
    <name evidence="9" type="primary">LOC100846531</name>
    <name evidence="8" type="ORF">BRADI_4g27190v3</name>
</gene>
<comment type="subcellular location">
    <subcellularLocation>
        <location evidence="1">Nucleus</location>
    </subcellularLocation>
</comment>
<feature type="region of interest" description="Disordered" evidence="6">
    <location>
        <begin position="1339"/>
        <end position="1358"/>
    </location>
</feature>
<evidence type="ECO:0000256" key="3">
    <source>
        <dbReference type="ARBA" id="ARBA00022771"/>
    </source>
</evidence>
<dbReference type="RefSeq" id="XP_014758340.1">
    <property type="nucleotide sequence ID" value="XM_014902854.2"/>
</dbReference>
<name>A0A0Q3IUK0_BRADI</name>
<feature type="compositionally biased region" description="Basic and acidic residues" evidence="6">
    <location>
        <begin position="1077"/>
        <end position="1096"/>
    </location>
</feature>
<feature type="compositionally biased region" description="Basic and acidic residues" evidence="6">
    <location>
        <begin position="1050"/>
        <end position="1068"/>
    </location>
</feature>
<dbReference type="PANTHER" id="PTHR46235:SF3">
    <property type="entry name" value="PHD FINGER-CONTAINING PROTEIN DDB_G0268158"/>
    <property type="match status" value="1"/>
</dbReference>
<dbReference type="EnsemblPlants" id="KQJ89688">
    <property type="protein sequence ID" value="KQJ89688"/>
    <property type="gene ID" value="BRADI_4g27190v3"/>
</dbReference>
<dbReference type="EnsemblPlants" id="KQJ89687">
    <property type="protein sequence ID" value="KQJ89687"/>
    <property type="gene ID" value="BRADI_4g27190v3"/>
</dbReference>
<feature type="compositionally biased region" description="Gly residues" evidence="6">
    <location>
        <begin position="1349"/>
        <end position="1358"/>
    </location>
</feature>
<dbReference type="OrthoDB" id="21264at2759"/>
<dbReference type="GO" id="GO:0005634">
    <property type="term" value="C:nucleus"/>
    <property type="evidence" value="ECO:0007669"/>
    <property type="project" value="UniProtKB-SubCell"/>
</dbReference>
<feature type="domain" description="Zinc finger PHD-type" evidence="7">
    <location>
        <begin position="229"/>
        <end position="284"/>
    </location>
</feature>
<feature type="region of interest" description="Disordered" evidence="6">
    <location>
        <begin position="502"/>
        <end position="536"/>
    </location>
</feature>
<feature type="domain" description="Zinc finger PHD-type" evidence="7">
    <location>
        <begin position="289"/>
        <end position="353"/>
    </location>
</feature>
<dbReference type="GeneID" id="100846531"/>
<feature type="compositionally biased region" description="Basic and acidic residues" evidence="6">
    <location>
        <begin position="981"/>
        <end position="992"/>
    </location>
</feature>
<dbReference type="PANTHER" id="PTHR46235">
    <property type="entry name" value="PHD FINGER-CONTAINING PROTEIN DDB_G0268158"/>
    <property type="match status" value="1"/>
</dbReference>
<dbReference type="InterPro" id="IPR055198">
    <property type="entry name" value="NSD_PHD"/>
</dbReference>
<dbReference type="InterPro" id="IPR022702">
    <property type="entry name" value="Cytosine_MeTrfase1_RFD"/>
</dbReference>
<dbReference type="CDD" id="cd15565">
    <property type="entry name" value="PHD2_NSD"/>
    <property type="match status" value="1"/>
</dbReference>
<reference evidence="8 9" key="1">
    <citation type="journal article" date="2010" name="Nature">
        <title>Genome sequencing and analysis of the model grass Brachypodium distachyon.</title>
        <authorList>
            <consortium name="International Brachypodium Initiative"/>
        </authorList>
    </citation>
    <scope>NUCLEOTIDE SEQUENCE [LARGE SCALE GENOMIC DNA]</scope>
    <source>
        <strain evidence="8 9">Bd21</strain>
    </source>
</reference>
<feature type="region of interest" description="Disordered" evidence="6">
    <location>
        <begin position="874"/>
        <end position="1096"/>
    </location>
</feature>
<feature type="domain" description="Zinc finger PHD-type" evidence="7">
    <location>
        <begin position="354"/>
        <end position="418"/>
    </location>
</feature>
<accession>A0A0Q3IUK0</accession>
<protein>
    <recommendedName>
        <fullName evidence="7">Zinc finger PHD-type domain-containing protein</fullName>
    </recommendedName>
</protein>
<keyword evidence="10" id="KW-1185">Reference proteome</keyword>
<dbReference type="ExpressionAtlas" id="A0A0Q3IUK0">
    <property type="expression patterns" value="baseline and differential"/>
</dbReference>
<evidence type="ECO:0000256" key="1">
    <source>
        <dbReference type="ARBA" id="ARBA00004123"/>
    </source>
</evidence>
<evidence type="ECO:0000256" key="5">
    <source>
        <dbReference type="ARBA" id="ARBA00023242"/>
    </source>
</evidence>
<feature type="compositionally biased region" description="Polar residues" evidence="6">
    <location>
        <begin position="1116"/>
        <end position="1139"/>
    </location>
</feature>
<feature type="compositionally biased region" description="Basic and acidic residues" evidence="6">
    <location>
        <begin position="878"/>
        <end position="910"/>
    </location>
</feature>
<reference evidence="8" key="2">
    <citation type="submission" date="2017-06" db="EMBL/GenBank/DDBJ databases">
        <title>WGS assembly of Brachypodium distachyon.</title>
        <authorList>
            <consortium name="The International Brachypodium Initiative"/>
            <person name="Lucas S."/>
            <person name="Harmon-Smith M."/>
            <person name="Lail K."/>
            <person name="Tice H."/>
            <person name="Grimwood J."/>
            <person name="Bruce D."/>
            <person name="Barry K."/>
            <person name="Shu S."/>
            <person name="Lindquist E."/>
            <person name="Wang M."/>
            <person name="Pitluck S."/>
            <person name="Vogel J.P."/>
            <person name="Garvin D.F."/>
            <person name="Mockler T.C."/>
            <person name="Schmutz J."/>
            <person name="Rokhsar D."/>
            <person name="Bevan M.W."/>
        </authorList>
    </citation>
    <scope>NUCLEOTIDE SEQUENCE</scope>
    <source>
        <strain evidence="8">Bd21</strain>
    </source>
</reference>
<keyword evidence="3" id="KW-0863">Zinc-finger</keyword>
<reference evidence="9" key="3">
    <citation type="submission" date="2018-08" db="UniProtKB">
        <authorList>
            <consortium name="EnsemblPlants"/>
        </authorList>
    </citation>
    <scope>IDENTIFICATION</scope>
    <source>
        <strain evidence="9">cv. Bd21</strain>
    </source>
</reference>
<feature type="compositionally biased region" description="Basic and acidic residues" evidence="6">
    <location>
        <begin position="938"/>
        <end position="973"/>
    </location>
</feature>
<dbReference type="InterPro" id="IPR058939">
    <property type="entry name" value="Mtase_EDM2"/>
</dbReference>
<dbReference type="GO" id="GO:0008270">
    <property type="term" value="F:zinc ion binding"/>
    <property type="evidence" value="ECO:0007669"/>
    <property type="project" value="UniProtKB-KW"/>
</dbReference>
<dbReference type="Pfam" id="PF26055">
    <property type="entry name" value="Mtase_EDM2"/>
    <property type="match status" value="1"/>
</dbReference>
<proteinExistence type="predicted"/>
<dbReference type="SMART" id="SM00249">
    <property type="entry name" value="PHD"/>
    <property type="match status" value="3"/>
</dbReference>
<keyword evidence="4" id="KW-0862">Zinc</keyword>
<dbReference type="KEGG" id="bdi:100846531"/>
<dbReference type="STRING" id="15368.A0A0Q3IUK0"/>
<evidence type="ECO:0000313" key="8">
    <source>
        <dbReference type="EMBL" id="KQJ89688.1"/>
    </source>
</evidence>
<dbReference type="FunCoup" id="A0A0Q3IUK0">
    <property type="interactions" value="817"/>
</dbReference>
<dbReference type="Pfam" id="PF22908">
    <property type="entry name" value="PHD_NSD"/>
    <property type="match status" value="1"/>
</dbReference>
<organism evidence="8">
    <name type="scientific">Brachypodium distachyon</name>
    <name type="common">Purple false brome</name>
    <name type="synonym">Trachynia distachya</name>
    <dbReference type="NCBI Taxonomy" id="15368"/>
    <lineage>
        <taxon>Eukaryota</taxon>
        <taxon>Viridiplantae</taxon>
        <taxon>Streptophyta</taxon>
        <taxon>Embryophyta</taxon>
        <taxon>Tracheophyta</taxon>
        <taxon>Spermatophyta</taxon>
        <taxon>Magnoliopsida</taxon>
        <taxon>Liliopsida</taxon>
        <taxon>Poales</taxon>
        <taxon>Poaceae</taxon>
        <taxon>BOP clade</taxon>
        <taxon>Pooideae</taxon>
        <taxon>Stipodae</taxon>
        <taxon>Brachypodieae</taxon>
        <taxon>Brachypodium</taxon>
    </lineage>
</organism>
<dbReference type="Gramene" id="KQJ89688">
    <property type="protein sequence ID" value="KQJ89688"/>
    <property type="gene ID" value="BRADI_4g27190v3"/>
</dbReference>
<evidence type="ECO:0000256" key="6">
    <source>
        <dbReference type="SAM" id="MobiDB-lite"/>
    </source>
</evidence>
<dbReference type="Pfam" id="PF12047">
    <property type="entry name" value="DNMT1-RFD"/>
    <property type="match status" value="1"/>
</dbReference>
<dbReference type="RefSeq" id="XP_010238016.1">
    <property type="nucleotide sequence ID" value="XM_010239714.3"/>
</dbReference>
<evidence type="ECO:0000259" key="7">
    <source>
        <dbReference type="SMART" id="SM00249"/>
    </source>
</evidence>
<evidence type="ECO:0000256" key="4">
    <source>
        <dbReference type="ARBA" id="ARBA00022833"/>
    </source>
</evidence>
<dbReference type="InterPro" id="IPR001965">
    <property type="entry name" value="Znf_PHD"/>
</dbReference>
<feature type="region of interest" description="Disordered" evidence="6">
    <location>
        <begin position="1109"/>
        <end position="1147"/>
    </location>
</feature>
<dbReference type="InterPro" id="IPR013083">
    <property type="entry name" value="Znf_RING/FYVE/PHD"/>
</dbReference>
<dbReference type="Proteomes" id="UP000008810">
    <property type="component" value="Chromosome 4"/>
</dbReference>
<dbReference type="Gramene" id="KQJ89687">
    <property type="protein sequence ID" value="KQJ89687"/>
    <property type="gene ID" value="BRADI_4g27190v3"/>
</dbReference>
<evidence type="ECO:0000313" key="9">
    <source>
        <dbReference type="EnsemblPlants" id="KQJ89687"/>
    </source>
</evidence>
<evidence type="ECO:0000256" key="2">
    <source>
        <dbReference type="ARBA" id="ARBA00022723"/>
    </source>
</evidence>
<keyword evidence="5" id="KW-0539">Nucleus</keyword>
<dbReference type="EMBL" id="CM000883">
    <property type="protein sequence ID" value="KQJ89688.1"/>
    <property type="molecule type" value="Genomic_DNA"/>
</dbReference>
<keyword evidence="2" id="KW-0479">Metal-binding</keyword>
<dbReference type="EMBL" id="CM000883">
    <property type="protein sequence ID" value="KQJ89687.1"/>
    <property type="molecule type" value="Genomic_DNA"/>
</dbReference>